<dbReference type="EMBL" id="CM047582">
    <property type="protein sequence ID" value="KAI9914697.1"/>
    <property type="molecule type" value="Genomic_DNA"/>
</dbReference>
<gene>
    <name evidence="1" type="ORF">PsorP6_007088</name>
</gene>
<keyword evidence="2" id="KW-1185">Reference proteome</keyword>
<name>A0ACC0W8D3_9STRA</name>
<accession>A0ACC0W8D3</accession>
<dbReference type="Proteomes" id="UP001163321">
    <property type="component" value="Chromosome 3"/>
</dbReference>
<organism evidence="1 2">
    <name type="scientific">Peronosclerospora sorghi</name>
    <dbReference type="NCBI Taxonomy" id="230839"/>
    <lineage>
        <taxon>Eukaryota</taxon>
        <taxon>Sar</taxon>
        <taxon>Stramenopiles</taxon>
        <taxon>Oomycota</taxon>
        <taxon>Peronosporomycetes</taxon>
        <taxon>Peronosporales</taxon>
        <taxon>Peronosporaceae</taxon>
        <taxon>Peronosclerospora</taxon>
    </lineage>
</organism>
<evidence type="ECO:0000313" key="2">
    <source>
        <dbReference type="Proteomes" id="UP001163321"/>
    </source>
</evidence>
<reference evidence="1 2" key="1">
    <citation type="journal article" date="2022" name="bioRxiv">
        <title>The genome of the oomycete Peronosclerospora sorghi, a cosmopolitan pathogen of maize and sorghum, is inflated with dispersed pseudogenes.</title>
        <authorList>
            <person name="Fletcher K."/>
            <person name="Martin F."/>
            <person name="Isakeit T."/>
            <person name="Cavanaugh K."/>
            <person name="Magill C."/>
            <person name="Michelmore R."/>
        </authorList>
    </citation>
    <scope>NUCLEOTIDE SEQUENCE [LARGE SCALE GENOMIC DNA]</scope>
    <source>
        <strain evidence="1">P6</strain>
    </source>
</reference>
<protein>
    <submittedName>
        <fullName evidence="1">Uncharacterized protein</fullName>
    </submittedName>
</protein>
<evidence type="ECO:0000313" key="1">
    <source>
        <dbReference type="EMBL" id="KAI9914697.1"/>
    </source>
</evidence>
<proteinExistence type="predicted"/>
<sequence length="369" mass="40793">MGNGVSSEMEIFAAGEMEAELKRLGGTGDASVKQLVEKGFHDVVQLVIRPKRALYDVHELGPESFKLPPQRVDPTQDEVMEVRRRDFHVVNARDLRIRCSHWQLFARASTLATVTPCLIYLHSNIGSRVDALRVRDAALARGFSVLAFDSCGSGLSDGLYVSMGWNEAVDLVAVLEHVEHDASVSDICFYAHSMGAFPAVSNLAIRAAGAANKAMQAKLQTLPHVVRTKGRHKLLKPIRALVLDSGYASVKEINEGLLRQMQHEGFTVPNALLKVVMAAINKSVKKRTDVELESLRPVDFVPLCYAPALFIAANNDRYVSKEQSAELAAKYAGPFKILHVEGEHYDPRHPATYTQAIDFLYDMIHPKLP</sequence>
<comment type="caution">
    <text evidence="1">The sequence shown here is derived from an EMBL/GenBank/DDBJ whole genome shotgun (WGS) entry which is preliminary data.</text>
</comment>